<feature type="compositionally biased region" description="Basic and acidic residues" evidence="2">
    <location>
        <begin position="570"/>
        <end position="581"/>
    </location>
</feature>
<feature type="compositionally biased region" description="Polar residues" evidence="2">
    <location>
        <begin position="582"/>
        <end position="598"/>
    </location>
</feature>
<keyword evidence="4" id="KW-1185">Reference proteome</keyword>
<evidence type="ECO:0000313" key="4">
    <source>
        <dbReference type="Proteomes" id="UP000267821"/>
    </source>
</evidence>
<proteinExistence type="predicted"/>
<feature type="compositionally biased region" description="Basic and acidic residues" evidence="2">
    <location>
        <begin position="45"/>
        <end position="71"/>
    </location>
</feature>
<feature type="region of interest" description="Disordered" evidence="2">
    <location>
        <begin position="17"/>
        <end position="94"/>
    </location>
</feature>
<feature type="compositionally biased region" description="Basic and acidic residues" evidence="2">
    <location>
        <begin position="483"/>
        <end position="554"/>
    </location>
</feature>
<gene>
    <name evidence="3" type="ORF">L211DRAFT_850625</name>
</gene>
<dbReference type="EMBL" id="ML121551">
    <property type="protein sequence ID" value="RPB22611.1"/>
    <property type="molecule type" value="Genomic_DNA"/>
</dbReference>
<dbReference type="InParanoid" id="A0A3N4LPK7"/>
<dbReference type="OrthoDB" id="5469632at2759"/>
<sequence length="682" mass="76974">HQNCEEYHAMIKKIEEKVEKERKVRSSGGNKLEDDGGDVQQVRGNADKEEDGSGKESEVVEGNPDKPEKQNIETIQVADGDGSDGGQKESAKTVDLTREDGENVVALEGQQDKNFFEFMKGEEQQFLEGGLEHIPVMPMDLGNEFSVEIAGAFGEEKMTKSGLVTLAQFAEIERENKEDWVLDNRIAELLRPSLSLADMANYVSGEAIRIALMGPMGCARWAALACQEIVNRNDELCLLVDKKIERYKHVVTELQLSTDEAIQSVERLNLLRQELNNKIEEAHKERKKFADTKEWAAQQKNARTSAAGTLAGGGGRLARLGSATIGLTVNETPRRQRDFQRKESVEVSPNFSFKREIKPEKTVIKREKTVDADALIKAQEEGRRDVRDRRGSRGFLKTRNWSPDKESMSGGDEEEDYVDDYEYGRSRRDGYAQGPKRGRGEPKRGREEYRDGRQGSGYYRSERREGRAGYDDDNSDWYSPESGDYHNLDRRSHYSSSRRDGDRHHTDHLVRYRHWGDYGSPRRGDQREGDHDRGRCRENEEGRDRAKGKEDRLRARSGSLMPQREWQGGRNKELHHDRDRSGSNSQIVASENPRTANILTIPGGDKGEVNSTTSPVMEDQGEVDQGEVGASTVTIPGRDKEQVNSTKSPVMQDKGVGWACCGGRKMLSMNEEVDNDDDLMPE</sequence>
<feature type="region of interest" description="Disordered" evidence="2">
    <location>
        <begin position="381"/>
        <end position="629"/>
    </location>
</feature>
<feature type="compositionally biased region" description="Basic and acidic residues" evidence="2">
    <location>
        <begin position="438"/>
        <end position="453"/>
    </location>
</feature>
<feature type="compositionally biased region" description="Basic and acidic residues" evidence="2">
    <location>
        <begin position="381"/>
        <end position="391"/>
    </location>
</feature>
<dbReference type="Proteomes" id="UP000267821">
    <property type="component" value="Unassembled WGS sequence"/>
</dbReference>
<dbReference type="AlphaFoldDB" id="A0A3N4LPK7"/>
<evidence type="ECO:0000313" key="3">
    <source>
        <dbReference type="EMBL" id="RPB22611.1"/>
    </source>
</evidence>
<accession>A0A3N4LPK7</accession>
<reference evidence="3 4" key="1">
    <citation type="journal article" date="2018" name="Nat. Ecol. Evol.">
        <title>Pezizomycetes genomes reveal the molecular basis of ectomycorrhizal truffle lifestyle.</title>
        <authorList>
            <person name="Murat C."/>
            <person name="Payen T."/>
            <person name="Noel B."/>
            <person name="Kuo A."/>
            <person name="Morin E."/>
            <person name="Chen J."/>
            <person name="Kohler A."/>
            <person name="Krizsan K."/>
            <person name="Balestrini R."/>
            <person name="Da Silva C."/>
            <person name="Montanini B."/>
            <person name="Hainaut M."/>
            <person name="Levati E."/>
            <person name="Barry K.W."/>
            <person name="Belfiori B."/>
            <person name="Cichocki N."/>
            <person name="Clum A."/>
            <person name="Dockter R.B."/>
            <person name="Fauchery L."/>
            <person name="Guy J."/>
            <person name="Iotti M."/>
            <person name="Le Tacon F."/>
            <person name="Lindquist E.A."/>
            <person name="Lipzen A."/>
            <person name="Malagnac F."/>
            <person name="Mello A."/>
            <person name="Molinier V."/>
            <person name="Miyauchi S."/>
            <person name="Poulain J."/>
            <person name="Riccioni C."/>
            <person name="Rubini A."/>
            <person name="Sitrit Y."/>
            <person name="Splivallo R."/>
            <person name="Traeger S."/>
            <person name="Wang M."/>
            <person name="Zifcakova L."/>
            <person name="Wipf D."/>
            <person name="Zambonelli A."/>
            <person name="Paolocci F."/>
            <person name="Nowrousian M."/>
            <person name="Ottonello S."/>
            <person name="Baldrian P."/>
            <person name="Spatafora J.W."/>
            <person name="Henrissat B."/>
            <person name="Nagy L.G."/>
            <person name="Aury J.M."/>
            <person name="Wincker P."/>
            <person name="Grigoriev I.V."/>
            <person name="Bonfante P."/>
            <person name="Martin F.M."/>
        </authorList>
    </citation>
    <scope>NUCLEOTIDE SEQUENCE [LARGE SCALE GENOMIC DNA]</scope>
    <source>
        <strain evidence="3 4">ATCC MYA-4762</strain>
    </source>
</reference>
<evidence type="ECO:0000256" key="2">
    <source>
        <dbReference type="SAM" id="MobiDB-lite"/>
    </source>
</evidence>
<feature type="coiled-coil region" evidence="1">
    <location>
        <begin position="258"/>
        <end position="292"/>
    </location>
</feature>
<keyword evidence="1" id="KW-0175">Coiled coil</keyword>
<name>A0A3N4LPK7_9PEZI</name>
<organism evidence="3 4">
    <name type="scientific">Terfezia boudieri ATCC MYA-4762</name>
    <dbReference type="NCBI Taxonomy" id="1051890"/>
    <lineage>
        <taxon>Eukaryota</taxon>
        <taxon>Fungi</taxon>
        <taxon>Dikarya</taxon>
        <taxon>Ascomycota</taxon>
        <taxon>Pezizomycotina</taxon>
        <taxon>Pezizomycetes</taxon>
        <taxon>Pezizales</taxon>
        <taxon>Pezizaceae</taxon>
        <taxon>Terfezia</taxon>
    </lineage>
</organism>
<feature type="compositionally biased region" description="Basic and acidic residues" evidence="2">
    <location>
        <begin position="460"/>
        <end position="470"/>
    </location>
</feature>
<feature type="compositionally biased region" description="Acidic residues" evidence="2">
    <location>
        <begin position="411"/>
        <end position="421"/>
    </location>
</feature>
<feature type="non-terminal residue" evidence="3">
    <location>
        <position position="1"/>
    </location>
</feature>
<evidence type="ECO:0000256" key="1">
    <source>
        <dbReference type="SAM" id="Coils"/>
    </source>
</evidence>
<protein>
    <submittedName>
        <fullName evidence="3">Uncharacterized protein</fullName>
    </submittedName>
</protein>